<dbReference type="Pfam" id="PF10342">
    <property type="entry name" value="Kre9_KNH"/>
    <property type="match status" value="1"/>
</dbReference>
<feature type="domain" description="Yeast cell wall synthesis Kre9/Knh1-like N-terminal" evidence="3">
    <location>
        <begin position="57"/>
        <end position="132"/>
    </location>
</feature>
<feature type="region of interest" description="Disordered" evidence="2">
    <location>
        <begin position="135"/>
        <end position="210"/>
    </location>
</feature>
<evidence type="ECO:0000256" key="1">
    <source>
        <dbReference type="ARBA" id="ARBA00022729"/>
    </source>
</evidence>
<evidence type="ECO:0000256" key="2">
    <source>
        <dbReference type="SAM" id="MobiDB-lite"/>
    </source>
</evidence>
<accession>A0A5N7CX18</accession>
<dbReference type="PANTHER" id="PTHR40633">
    <property type="entry name" value="MATRIX PROTEIN, PUTATIVE (AFU_ORTHOLOGUE AFUA_8G05410)-RELATED"/>
    <property type="match status" value="1"/>
</dbReference>
<keyword evidence="5" id="KW-1185">Reference proteome</keyword>
<evidence type="ECO:0000259" key="3">
    <source>
        <dbReference type="Pfam" id="PF10342"/>
    </source>
</evidence>
<reference evidence="4 5" key="1">
    <citation type="submission" date="2019-04" db="EMBL/GenBank/DDBJ databases">
        <authorList>
            <consortium name="DOE Joint Genome Institute"/>
            <person name="Mondo S."/>
            <person name="Kjaerbolling I."/>
            <person name="Vesth T."/>
            <person name="Frisvad J.C."/>
            <person name="Nybo J.L."/>
            <person name="Theobald S."/>
            <person name="Kildgaard S."/>
            <person name="Isbrandt T."/>
            <person name="Kuo A."/>
            <person name="Sato A."/>
            <person name="Lyhne E.K."/>
            <person name="Kogle M.E."/>
            <person name="Wiebenga A."/>
            <person name="Kun R.S."/>
            <person name="Lubbers R.J."/>
            <person name="Makela M.R."/>
            <person name="Barry K."/>
            <person name="Chovatia M."/>
            <person name="Clum A."/>
            <person name="Daum C."/>
            <person name="Haridas S."/>
            <person name="He G."/>
            <person name="LaButti K."/>
            <person name="Lipzen A."/>
            <person name="Riley R."/>
            <person name="Salamov A."/>
            <person name="Simmons B.A."/>
            <person name="Magnuson J.K."/>
            <person name="Henrissat B."/>
            <person name="Mortensen U.H."/>
            <person name="Larsen T.O."/>
            <person name="Devries R.P."/>
            <person name="Grigoriev I.V."/>
            <person name="Machida M."/>
            <person name="Baker S.E."/>
            <person name="Andersen M.R."/>
            <person name="Cantor M.N."/>
            <person name="Hua S.X."/>
        </authorList>
    </citation>
    <scope>NUCLEOTIDE SEQUENCE [LARGE SCALE GENOMIC DNA]</scope>
    <source>
        <strain evidence="4 5">CBS 119388</strain>
    </source>
</reference>
<organism evidence="4 5">
    <name type="scientific">Aspergillus pseudonomiae</name>
    <dbReference type="NCBI Taxonomy" id="1506151"/>
    <lineage>
        <taxon>Eukaryota</taxon>
        <taxon>Fungi</taxon>
        <taxon>Dikarya</taxon>
        <taxon>Ascomycota</taxon>
        <taxon>Pezizomycotina</taxon>
        <taxon>Eurotiomycetes</taxon>
        <taxon>Eurotiomycetidae</taxon>
        <taxon>Eurotiales</taxon>
        <taxon>Aspergillaceae</taxon>
        <taxon>Aspergillus</taxon>
        <taxon>Aspergillus subgen. Circumdati</taxon>
    </lineage>
</organism>
<feature type="compositionally biased region" description="Polar residues" evidence="2">
    <location>
        <begin position="190"/>
        <end position="206"/>
    </location>
</feature>
<evidence type="ECO:0000313" key="4">
    <source>
        <dbReference type="EMBL" id="KAE8398730.1"/>
    </source>
</evidence>
<dbReference type="InterPro" id="IPR052982">
    <property type="entry name" value="SRP1/TIP1-like"/>
</dbReference>
<sequence>MGIASNATAKFKPCMPGTLLLYKLFTMRAFESIFTTIACLAHAGVIDALSFTQWPGVIHAGEDNTVKWIGDPDLPTTITLRRGAANNLSDVDVLTRDARGNEYTWKASEDLEDGSDYALKIQQNEEINYTGLITVEHPNGQAPSSKGPRPDDDPDSPDFNTAPHNSTTGIAKGNNATSTVSHVRHDDKPNTGNNHTSNKGAVSAKTQSDDASLRNWSPNLILAVVAVLYLNY</sequence>
<dbReference type="Proteomes" id="UP000325579">
    <property type="component" value="Unassembled WGS sequence"/>
</dbReference>
<dbReference type="AlphaFoldDB" id="A0A5N7CX18"/>
<gene>
    <name evidence="4" type="ORF">BDV37DRAFT_288279</name>
</gene>
<dbReference type="PANTHER" id="PTHR40633:SF6">
    <property type="entry name" value="MATRIX PROTEIN, PUTATIVE (AFU_ORTHOLOGUE AFUA_8G05410)-RELATED"/>
    <property type="match status" value="1"/>
</dbReference>
<evidence type="ECO:0000313" key="5">
    <source>
        <dbReference type="Proteomes" id="UP000325579"/>
    </source>
</evidence>
<dbReference type="EMBL" id="ML736850">
    <property type="protein sequence ID" value="KAE8398730.1"/>
    <property type="molecule type" value="Genomic_DNA"/>
</dbReference>
<dbReference type="RefSeq" id="XP_031936049.1">
    <property type="nucleotide sequence ID" value="XM_032088251.1"/>
</dbReference>
<keyword evidence="1" id="KW-0732">Signal</keyword>
<feature type="compositionally biased region" description="Polar residues" evidence="2">
    <location>
        <begin position="162"/>
        <end position="181"/>
    </location>
</feature>
<protein>
    <recommendedName>
        <fullName evidence="3">Yeast cell wall synthesis Kre9/Knh1-like N-terminal domain-containing protein</fullName>
    </recommendedName>
</protein>
<dbReference type="OrthoDB" id="5589325at2759"/>
<proteinExistence type="predicted"/>
<dbReference type="InterPro" id="IPR018466">
    <property type="entry name" value="Kre9/Knh1-like_N"/>
</dbReference>
<name>A0A5N7CX18_9EURO</name>
<dbReference type="GeneID" id="43672942"/>